<evidence type="ECO:0000256" key="2">
    <source>
        <dbReference type="ARBA" id="ARBA00022475"/>
    </source>
</evidence>
<keyword evidence="4 7" id="KW-1133">Transmembrane helix</keyword>
<dbReference type="RefSeq" id="WP_069643591.1">
    <property type="nucleotide sequence ID" value="NZ_MIJE01000031.1"/>
</dbReference>
<evidence type="ECO:0000256" key="7">
    <source>
        <dbReference type="SAM" id="Phobius"/>
    </source>
</evidence>
<dbReference type="AlphaFoldDB" id="A0A1E5G0Z2"/>
<evidence type="ECO:0000256" key="6">
    <source>
        <dbReference type="SAM" id="MobiDB-lite"/>
    </source>
</evidence>
<keyword evidence="9" id="KW-1185">Reference proteome</keyword>
<feature type="transmembrane region" description="Helical" evidence="7">
    <location>
        <begin position="135"/>
        <end position="152"/>
    </location>
</feature>
<reference evidence="8 9" key="1">
    <citation type="submission" date="2016-09" db="EMBL/GenBank/DDBJ databases">
        <title>Draft genome sequence for the type strain of Desulfuribacillus alkaliarsenatis AHT28, an obligately anaerobic, sulfidogenic bacterium isolated from Russian soda lake sediments.</title>
        <authorList>
            <person name="Abin C.A."/>
            <person name="Hollibaugh J.T."/>
        </authorList>
    </citation>
    <scope>NUCLEOTIDE SEQUENCE [LARGE SCALE GENOMIC DNA]</scope>
    <source>
        <strain evidence="8 9">AHT28</strain>
    </source>
</reference>
<organism evidence="8 9">
    <name type="scientific">Desulfuribacillus alkaliarsenatis</name>
    <dbReference type="NCBI Taxonomy" id="766136"/>
    <lineage>
        <taxon>Bacteria</taxon>
        <taxon>Bacillati</taxon>
        <taxon>Bacillota</taxon>
        <taxon>Desulfuribacillia</taxon>
        <taxon>Desulfuribacillales</taxon>
        <taxon>Desulfuribacillaceae</taxon>
        <taxon>Desulfuribacillus</taxon>
    </lineage>
</organism>
<evidence type="ECO:0000256" key="3">
    <source>
        <dbReference type="ARBA" id="ARBA00022692"/>
    </source>
</evidence>
<evidence type="ECO:0000256" key="5">
    <source>
        <dbReference type="ARBA" id="ARBA00023136"/>
    </source>
</evidence>
<evidence type="ECO:0000313" key="8">
    <source>
        <dbReference type="EMBL" id="OEF96582.1"/>
    </source>
</evidence>
<keyword evidence="2" id="KW-1003">Cell membrane</keyword>
<name>A0A1E5G0Z2_9FIRM</name>
<evidence type="ECO:0000256" key="4">
    <source>
        <dbReference type="ARBA" id="ARBA00022989"/>
    </source>
</evidence>
<evidence type="ECO:0008006" key="10">
    <source>
        <dbReference type="Google" id="ProtNLM"/>
    </source>
</evidence>
<feature type="transmembrane region" description="Helical" evidence="7">
    <location>
        <begin position="281"/>
        <end position="306"/>
    </location>
</feature>
<evidence type="ECO:0000256" key="1">
    <source>
        <dbReference type="ARBA" id="ARBA00004651"/>
    </source>
</evidence>
<dbReference type="NCBIfam" id="NF037997">
    <property type="entry name" value="Na_Pi_symport"/>
    <property type="match status" value="1"/>
</dbReference>
<dbReference type="Proteomes" id="UP000094296">
    <property type="component" value="Unassembled WGS sequence"/>
</dbReference>
<dbReference type="PANTHER" id="PTHR10010">
    <property type="entry name" value="SOLUTE CARRIER FAMILY 34 SODIUM PHOSPHATE , MEMBER 2-RELATED"/>
    <property type="match status" value="1"/>
</dbReference>
<protein>
    <recommendedName>
        <fullName evidence="10">Na/Pi cotransporter</fullName>
    </recommendedName>
</protein>
<evidence type="ECO:0000313" key="9">
    <source>
        <dbReference type="Proteomes" id="UP000094296"/>
    </source>
</evidence>
<dbReference type="InterPro" id="IPR003841">
    <property type="entry name" value="Na/Pi_transpt"/>
</dbReference>
<keyword evidence="5 7" id="KW-0472">Membrane</keyword>
<dbReference type="STRING" id="766136.BHF68_08015"/>
<proteinExistence type="predicted"/>
<sequence>MTTFALILGGVGLFLLGMNLMTEGLKALAGESLKNMLSKFTGGTYRSIMTGATMTAIIQSSSATTFMTIGFVSAGLLTFSQSVGVIIGANLGGTSTGWIVSVIGFKINMSAIALPVIGVGILMKLLSSNRLGPHGYALAGFGLIFLGIAVLQDGMADFTTYIDLTRFAGDQWWVIPILLIIGIVMTVVMQSSSAAVVTTLAALHTGVIDFNQAAVLVIGQNVGTTIKAIIATIGGTIAAKQTAMAHITFNLLTGLLAVVFLPWLIQFVFFISSIFQIADLAVILALFHTVFNVIGVLIIVAILPWFAKVVKWVYPDEKDTDNYSRYLDDSVAEVGPVAIEAARRALLRLWGDIVDLSLSTVAKDSSKALTMDSRHKKLDKLNQALAEIRMFLLKTSENMQRHSKQEYKAHVALVHAVDHIDRLIYLLKEDYNPQKITEIQLIDNIVDKLRTTYESIKLDSENLVIEDECLKQLEIESKSIAELRKQGRKEIYKSTAKGAEFPIDSAIVIVQTIHWLDRLAYHLWRSANHLTIIGLNESDKLDSHESDKSDSKESSEDIDE</sequence>
<dbReference type="PANTHER" id="PTHR10010:SF46">
    <property type="entry name" value="SODIUM-DEPENDENT PHOSPHATE TRANSPORT PROTEIN 2B"/>
    <property type="match status" value="1"/>
</dbReference>
<dbReference type="GO" id="GO:0044341">
    <property type="term" value="P:sodium-dependent phosphate transport"/>
    <property type="evidence" value="ECO:0007669"/>
    <property type="project" value="InterPro"/>
</dbReference>
<feature type="transmembrane region" description="Helical" evidence="7">
    <location>
        <begin position="172"/>
        <end position="189"/>
    </location>
</feature>
<feature type="transmembrane region" description="Helical" evidence="7">
    <location>
        <begin position="98"/>
        <end position="123"/>
    </location>
</feature>
<dbReference type="Pfam" id="PF02690">
    <property type="entry name" value="Na_Pi_cotrans"/>
    <property type="match status" value="2"/>
</dbReference>
<gene>
    <name evidence="8" type="ORF">BHF68_08015</name>
</gene>
<dbReference type="GO" id="GO:0005436">
    <property type="term" value="F:sodium:phosphate symporter activity"/>
    <property type="evidence" value="ECO:0007669"/>
    <property type="project" value="InterPro"/>
</dbReference>
<comment type="caution">
    <text evidence="8">The sequence shown here is derived from an EMBL/GenBank/DDBJ whole genome shotgun (WGS) entry which is preliminary data.</text>
</comment>
<feature type="transmembrane region" description="Helical" evidence="7">
    <location>
        <begin position="70"/>
        <end position="92"/>
    </location>
</feature>
<dbReference type="EMBL" id="MIJE01000031">
    <property type="protein sequence ID" value="OEF96582.1"/>
    <property type="molecule type" value="Genomic_DNA"/>
</dbReference>
<feature type="region of interest" description="Disordered" evidence="6">
    <location>
        <begin position="540"/>
        <end position="560"/>
    </location>
</feature>
<accession>A0A1E5G0Z2</accession>
<keyword evidence="3 7" id="KW-0812">Transmembrane</keyword>
<feature type="transmembrane region" description="Helical" evidence="7">
    <location>
        <begin position="249"/>
        <end position="275"/>
    </location>
</feature>
<dbReference type="GO" id="GO:0005886">
    <property type="term" value="C:plasma membrane"/>
    <property type="evidence" value="ECO:0007669"/>
    <property type="project" value="UniProtKB-SubCell"/>
</dbReference>
<dbReference type="OrthoDB" id="9763003at2"/>
<comment type="subcellular location">
    <subcellularLocation>
        <location evidence="1">Cell membrane</location>
        <topology evidence="1">Multi-pass membrane protein</topology>
    </subcellularLocation>
</comment>